<protein>
    <submittedName>
        <fullName evidence="1">Uncharacterized protein</fullName>
    </submittedName>
</protein>
<dbReference type="EMBL" id="SEWE01000002">
    <property type="protein sequence ID" value="RYU84298.1"/>
    <property type="molecule type" value="Genomic_DNA"/>
</dbReference>
<reference evidence="1 2" key="1">
    <citation type="submission" date="2019-02" db="EMBL/GenBank/DDBJ databases">
        <title>Bacterial novel species isolated from soil.</title>
        <authorList>
            <person name="Jung H.-Y."/>
        </authorList>
    </citation>
    <scope>NUCLEOTIDE SEQUENCE [LARGE SCALE GENOMIC DNA]</scope>
    <source>
        <strain evidence="1 2">1-3-3-3</strain>
    </source>
</reference>
<dbReference type="RefSeq" id="WP_129919265.1">
    <property type="nucleotide sequence ID" value="NZ_SEWE01000002.1"/>
</dbReference>
<dbReference type="OrthoDB" id="885702at2"/>
<gene>
    <name evidence="1" type="ORF">EWM57_00980</name>
</gene>
<name>A0A4Q5LI05_9BACT</name>
<dbReference type="AlphaFoldDB" id="A0A4Q5LI05"/>
<proteinExistence type="predicted"/>
<accession>A0A4Q5LI05</accession>
<comment type="caution">
    <text evidence="1">The sequence shown here is derived from an EMBL/GenBank/DDBJ whole genome shotgun (WGS) entry which is preliminary data.</text>
</comment>
<keyword evidence="2" id="KW-1185">Reference proteome</keyword>
<sequence>MENLRKAAYRGILYNFLVGIRCAPVALTDAEEARAIRIGRHAGPVAYLLHNLALASVQDFVGFDEDAFWRSVEAFNNRNPSIAVPHFRKQFEADLFAH</sequence>
<organism evidence="1 2">
    <name type="scientific">Hymenobacter persicinus</name>
    <dbReference type="NCBI Taxonomy" id="2025506"/>
    <lineage>
        <taxon>Bacteria</taxon>
        <taxon>Pseudomonadati</taxon>
        <taxon>Bacteroidota</taxon>
        <taxon>Cytophagia</taxon>
        <taxon>Cytophagales</taxon>
        <taxon>Hymenobacteraceae</taxon>
        <taxon>Hymenobacter</taxon>
    </lineage>
</organism>
<evidence type="ECO:0000313" key="1">
    <source>
        <dbReference type="EMBL" id="RYU84298.1"/>
    </source>
</evidence>
<dbReference type="Proteomes" id="UP000294155">
    <property type="component" value="Unassembled WGS sequence"/>
</dbReference>
<evidence type="ECO:0000313" key="2">
    <source>
        <dbReference type="Proteomes" id="UP000294155"/>
    </source>
</evidence>